<dbReference type="WBParaSite" id="HCON_00041720-00001">
    <property type="protein sequence ID" value="HCON_00041720-00001"/>
    <property type="gene ID" value="HCON_00041720"/>
</dbReference>
<dbReference type="Pfam" id="PF05884">
    <property type="entry name" value="ZYG-11_interact"/>
    <property type="match status" value="1"/>
</dbReference>
<dbReference type="PANTHER" id="PTHR31176">
    <property type="entry name" value="MFS DOMAIN-CONTAINING PROTEIN-RELATED"/>
    <property type="match status" value="1"/>
</dbReference>
<feature type="transmembrane region" description="Helical" evidence="1">
    <location>
        <begin position="246"/>
        <end position="269"/>
    </location>
</feature>
<feature type="transmembrane region" description="Helical" evidence="1">
    <location>
        <begin position="212"/>
        <end position="234"/>
    </location>
</feature>
<name>A0A7I4Y3V1_HAECO</name>
<keyword evidence="1" id="KW-1133">Transmembrane helix</keyword>
<feature type="transmembrane region" description="Helical" evidence="1">
    <location>
        <begin position="188"/>
        <end position="206"/>
    </location>
</feature>
<evidence type="ECO:0000313" key="2">
    <source>
        <dbReference type="Proteomes" id="UP000025227"/>
    </source>
</evidence>
<dbReference type="PANTHER" id="PTHR31176:SF1">
    <property type="entry name" value="MFS DOMAIN-CONTAINING PROTEIN-RELATED"/>
    <property type="match status" value="1"/>
</dbReference>
<organism evidence="2 3">
    <name type="scientific">Haemonchus contortus</name>
    <name type="common">Barber pole worm</name>
    <dbReference type="NCBI Taxonomy" id="6289"/>
    <lineage>
        <taxon>Eukaryota</taxon>
        <taxon>Metazoa</taxon>
        <taxon>Ecdysozoa</taxon>
        <taxon>Nematoda</taxon>
        <taxon>Chromadorea</taxon>
        <taxon>Rhabditida</taxon>
        <taxon>Rhabditina</taxon>
        <taxon>Rhabditomorpha</taxon>
        <taxon>Strongyloidea</taxon>
        <taxon>Trichostrongylidae</taxon>
        <taxon>Haemonchus</taxon>
    </lineage>
</organism>
<reference evidence="3" key="1">
    <citation type="submission" date="2020-12" db="UniProtKB">
        <authorList>
            <consortium name="WormBaseParasite"/>
        </authorList>
    </citation>
    <scope>IDENTIFICATION</scope>
    <source>
        <strain evidence="3">MHco3</strain>
    </source>
</reference>
<dbReference type="OrthoDB" id="5857697at2759"/>
<dbReference type="AlphaFoldDB" id="A0A7I4Y3V1"/>
<protein>
    <submittedName>
        <fullName evidence="3">MFS transporter</fullName>
    </submittedName>
</protein>
<keyword evidence="2" id="KW-1185">Reference proteome</keyword>
<dbReference type="OMA" id="AFICAVM"/>
<sequence length="279" mass="30873">MQSVLEAVEQYRHDLEKAAQVLRHRGKALAEDAPKMIEDTKSRIEPKTQELVNTVQDTSNVSPAEKPIVNVFGWSTVLVFFANLSMLLGIYFVGPVLSLVFGKFGAFLMGAIWIPLGAHFDIKSQTTASDRIIRMRVLSGALLQGMVMGYVIDRLYLSYIPYAVITPAVIAITFAQAAKFADGDRKKLLGGTIGTAITVNFIWGMISGSLSFVYLLLMLTYAGIAAVIMQLCLNKLKGTEDEREHLYQNALSCSFVIAKVMFFLMFGSYHSDVEAQKHD</sequence>
<feature type="transmembrane region" description="Helical" evidence="1">
    <location>
        <begin position="158"/>
        <end position="176"/>
    </location>
</feature>
<evidence type="ECO:0000256" key="1">
    <source>
        <dbReference type="SAM" id="Phobius"/>
    </source>
</evidence>
<evidence type="ECO:0000313" key="3">
    <source>
        <dbReference type="WBParaSite" id="HCON_00041720-00001"/>
    </source>
</evidence>
<feature type="transmembrane region" description="Helical" evidence="1">
    <location>
        <begin position="71"/>
        <end position="94"/>
    </location>
</feature>
<proteinExistence type="predicted"/>
<dbReference type="Proteomes" id="UP000025227">
    <property type="component" value="Unplaced"/>
</dbReference>
<keyword evidence="1" id="KW-0472">Membrane</keyword>
<keyword evidence="1" id="KW-0812">Transmembrane</keyword>
<dbReference type="InterPro" id="IPR008574">
    <property type="entry name" value="Nematodes_ZYG-11_interact"/>
</dbReference>
<accession>A0A7I4Y3V1</accession>
<feature type="transmembrane region" description="Helical" evidence="1">
    <location>
        <begin position="132"/>
        <end position="152"/>
    </location>
</feature>
<feature type="transmembrane region" description="Helical" evidence="1">
    <location>
        <begin position="100"/>
        <end position="120"/>
    </location>
</feature>